<accession>A0A2K8NVY3</accession>
<evidence type="ECO:0000313" key="2">
    <source>
        <dbReference type="Proteomes" id="UP000231896"/>
    </source>
</evidence>
<proteinExistence type="predicted"/>
<organism evidence="1 2">
    <name type="scientific">Mesoplasma melaleucae</name>
    <dbReference type="NCBI Taxonomy" id="81459"/>
    <lineage>
        <taxon>Bacteria</taxon>
        <taxon>Bacillati</taxon>
        <taxon>Mycoplasmatota</taxon>
        <taxon>Mollicutes</taxon>
        <taxon>Entomoplasmatales</taxon>
        <taxon>Entomoplasmataceae</taxon>
        <taxon>Mesoplasma</taxon>
    </lineage>
</organism>
<dbReference type="KEGG" id="eml:EMELA_v1c04480"/>
<dbReference type="Proteomes" id="UP000231896">
    <property type="component" value="Chromosome"/>
</dbReference>
<sequence length="75" mass="8279">MSLLTFGHGILVDGLPSAENKWWKANIKPIVDYLDANPELYDKAALMAQIESELIVKRADALVKALITGNLKNPM</sequence>
<dbReference type="EMBL" id="CP024964">
    <property type="protein sequence ID" value="ATZ17992.1"/>
    <property type="molecule type" value="Genomic_DNA"/>
</dbReference>
<name>A0A2K8NVY3_9MOLU</name>
<dbReference type="AlphaFoldDB" id="A0A2K8NVY3"/>
<keyword evidence="2" id="KW-1185">Reference proteome</keyword>
<protein>
    <submittedName>
        <fullName evidence="1">Uncharacterized protein</fullName>
    </submittedName>
</protein>
<gene>
    <name evidence="1" type="ORF">EMELA_v1c04480</name>
</gene>
<reference evidence="1 2" key="1">
    <citation type="submission" date="2017-11" db="EMBL/GenBank/DDBJ databases">
        <title>Genome sequence of Entomoplasma melaleucae M1 (ATCC 49191).</title>
        <authorList>
            <person name="Lo W.-S."/>
            <person name="Gasparich G.E."/>
            <person name="Kuo C.-H."/>
        </authorList>
    </citation>
    <scope>NUCLEOTIDE SEQUENCE [LARGE SCALE GENOMIC DNA]</scope>
    <source>
        <strain evidence="1 2">M1</strain>
    </source>
</reference>
<evidence type="ECO:0000313" key="1">
    <source>
        <dbReference type="EMBL" id="ATZ17992.1"/>
    </source>
</evidence>